<dbReference type="Gene3D" id="3.30.460.10">
    <property type="entry name" value="Beta Polymerase, domain 2"/>
    <property type="match status" value="1"/>
</dbReference>
<feature type="domain" description="DZF" evidence="2">
    <location>
        <begin position="457"/>
        <end position="855"/>
    </location>
</feature>
<feature type="region of interest" description="Disordered" evidence="1">
    <location>
        <begin position="828"/>
        <end position="856"/>
    </location>
</feature>
<dbReference type="EMBL" id="KL367481">
    <property type="protein sequence ID" value="KFD71707.1"/>
    <property type="molecule type" value="Genomic_DNA"/>
</dbReference>
<dbReference type="SUPFAM" id="SSF57667">
    <property type="entry name" value="beta-beta-alpha zinc fingers"/>
    <property type="match status" value="3"/>
</dbReference>
<dbReference type="PROSITE" id="PS51703">
    <property type="entry name" value="DZF"/>
    <property type="match status" value="1"/>
</dbReference>
<feature type="compositionally biased region" description="Polar residues" evidence="1">
    <location>
        <begin position="9"/>
        <end position="21"/>
    </location>
</feature>
<dbReference type="PANTHER" id="PTHR45762">
    <property type="entry name" value="ZINC FINGER RNA-BINDING PROTEIN"/>
    <property type="match status" value="1"/>
</dbReference>
<dbReference type="Gene3D" id="1.10.1410.40">
    <property type="match status" value="1"/>
</dbReference>
<evidence type="ECO:0000256" key="1">
    <source>
        <dbReference type="SAM" id="MobiDB-lite"/>
    </source>
</evidence>
<dbReference type="Gene3D" id="3.30.160.60">
    <property type="entry name" value="Classic Zinc Finger"/>
    <property type="match status" value="3"/>
</dbReference>
<protein>
    <recommendedName>
        <fullName evidence="2">DZF domain-containing protein</fullName>
    </recommendedName>
</protein>
<dbReference type="Pfam" id="PF12874">
    <property type="entry name" value="zf-met"/>
    <property type="match status" value="3"/>
</dbReference>
<dbReference type="AlphaFoldDB" id="A0A085NQG1"/>
<accession>A0A085NQG1</accession>
<dbReference type="InterPro" id="IPR003604">
    <property type="entry name" value="Matrin/U1-like-C_Znf_C2H2"/>
</dbReference>
<sequence length="856" mass="94529">MSHRYYSQPVRQQQPHVRSQSFAMNSRGSTVTSVFSSPQPQPLIAFDQDVTPRYGDTSYGQSSYSTDYNSSFGSDGFLPTPVRAEESYNYESSPSYGRGMLGYLPGMNINGSYSRTTLVSTPQLPSVDFCQRETYRPTLSPFGSANQEHSYPGRGSSMFRTSYGRPLASSGYDTAFKGSPGTFSRSPRASHVRGRKSLSSSRGAAQARTRNTLYCELCKVSCVGQQAYDEHVKGQRHAKRETQAKVVSAAADGKGNNKTLHHCKICNIFCTGMETLKAHQRGVKHQRAMKLQETMGKKTTNGKDVATTEEAEPAKMDTEEPAKGSCISWVFLNDIAIVSPGEEQGDAKVSAEVVAGEEQEDQTVMDTSSPLEKEAEVVGEEYLTLIPATKNKAAQFRCSLCNCEFSDLQAKETHLKGRRHRINFKKAVETKGDKCLPIEKTNDRPRVGGKADVVGPPTFAGDGQASYPMDPTLANQLYALSKEIERLNEATISKMLKHIEPLKEITKAINVATEFIITNLNGFKPPVVKKETTEVSANAKESAKANSKQFFVKIIRVDDLAKGIAIRGENRAEIVAVCQEMPTYDMYNAIEQLLASRIEANSNKKEYSVNRVEEPARAVVLHHVGEHAIEVHIRLGFAKKPASTGKDVPEEKVALTLIQEAHWLPAALNRASQNERLACIKRGDLDRLLLFLCSNPNYIGPGFERIRTSSVQAVLQVIRHLRDKQEPVMANLSDWGWQVLMANVFFEVMSPVSPSILLTVLCEKIASGIVLPNVGLQLLDPCESEKHVNLLDSLTQQHRLSLTIVFQKWLNLIAVGLLGDVLIVDSKEGRSEKEADDEIFDGNGEPKKLKISDDNA</sequence>
<dbReference type="InterPro" id="IPR006561">
    <property type="entry name" value="DZF_dom"/>
</dbReference>
<dbReference type="SMART" id="SM00572">
    <property type="entry name" value="DZF"/>
    <property type="match status" value="1"/>
</dbReference>
<name>A0A085NQG1_9BILA</name>
<reference evidence="3" key="1">
    <citation type="journal article" date="2014" name="Nat. Genet.">
        <title>Genome and transcriptome of the porcine whipworm Trichuris suis.</title>
        <authorList>
            <person name="Jex A.R."/>
            <person name="Nejsum P."/>
            <person name="Schwarz E.M."/>
            <person name="Hu L."/>
            <person name="Young N.D."/>
            <person name="Hall R.S."/>
            <person name="Korhonen P.K."/>
            <person name="Liao S."/>
            <person name="Thamsborg S."/>
            <person name="Xia J."/>
            <person name="Xu P."/>
            <person name="Wang S."/>
            <person name="Scheerlinck J.P."/>
            <person name="Hofmann A."/>
            <person name="Sternberg P.W."/>
            <person name="Wang J."/>
            <person name="Gasser R.B."/>
        </authorList>
    </citation>
    <scope>NUCLEOTIDE SEQUENCE [LARGE SCALE GENOMIC DNA]</scope>
    <source>
        <strain evidence="3">DCEP-RM93F</strain>
    </source>
</reference>
<dbReference type="InterPro" id="IPR036236">
    <property type="entry name" value="Znf_C2H2_sf"/>
</dbReference>
<dbReference type="InterPro" id="IPR043519">
    <property type="entry name" value="NT_sf"/>
</dbReference>
<organism evidence="3">
    <name type="scientific">Trichuris suis</name>
    <name type="common">pig whipworm</name>
    <dbReference type="NCBI Taxonomy" id="68888"/>
    <lineage>
        <taxon>Eukaryota</taxon>
        <taxon>Metazoa</taxon>
        <taxon>Ecdysozoa</taxon>
        <taxon>Nematoda</taxon>
        <taxon>Enoplea</taxon>
        <taxon>Dorylaimia</taxon>
        <taxon>Trichinellida</taxon>
        <taxon>Trichuridae</taxon>
        <taxon>Trichuris</taxon>
    </lineage>
</organism>
<dbReference type="InterPro" id="IPR013087">
    <property type="entry name" value="Znf_C2H2_type"/>
</dbReference>
<dbReference type="GO" id="GO:0003676">
    <property type="term" value="F:nucleic acid binding"/>
    <property type="evidence" value="ECO:0007669"/>
    <property type="project" value="InterPro"/>
</dbReference>
<feature type="region of interest" description="Disordered" evidence="1">
    <location>
        <begin position="297"/>
        <end position="319"/>
    </location>
</feature>
<evidence type="ECO:0000313" key="3">
    <source>
        <dbReference type="EMBL" id="KFD71707.1"/>
    </source>
</evidence>
<feature type="compositionally biased region" description="Basic and acidic residues" evidence="1">
    <location>
        <begin position="844"/>
        <end position="856"/>
    </location>
</feature>
<dbReference type="PROSITE" id="PS00028">
    <property type="entry name" value="ZINC_FINGER_C2H2_1"/>
    <property type="match status" value="2"/>
</dbReference>
<evidence type="ECO:0000259" key="2">
    <source>
        <dbReference type="PROSITE" id="PS51703"/>
    </source>
</evidence>
<dbReference type="PANTHER" id="PTHR45762:SF3">
    <property type="entry name" value="ZINC-FINGER PROTEIN AT 72D, ISOFORM B"/>
    <property type="match status" value="1"/>
</dbReference>
<proteinExistence type="predicted"/>
<feature type="region of interest" description="Disordered" evidence="1">
    <location>
        <begin position="1"/>
        <end position="21"/>
    </location>
</feature>
<dbReference type="SMART" id="SM00355">
    <property type="entry name" value="ZnF_C2H2"/>
    <property type="match status" value="3"/>
</dbReference>
<dbReference type="Proteomes" id="UP000030758">
    <property type="component" value="Unassembled WGS sequence"/>
</dbReference>
<dbReference type="SMART" id="SM00451">
    <property type="entry name" value="ZnF_U1"/>
    <property type="match status" value="3"/>
</dbReference>
<dbReference type="GO" id="GO:0008270">
    <property type="term" value="F:zinc ion binding"/>
    <property type="evidence" value="ECO:0007669"/>
    <property type="project" value="InterPro"/>
</dbReference>
<gene>
    <name evidence="3" type="ORF">M514_04270</name>
</gene>
<feature type="region of interest" description="Disordered" evidence="1">
    <location>
        <begin position="178"/>
        <end position="205"/>
    </location>
</feature>